<dbReference type="EMBL" id="JAUPXB010000001">
    <property type="protein sequence ID" value="MDO7922631.1"/>
    <property type="molecule type" value="Genomic_DNA"/>
</dbReference>
<sequence>MNHVALITVLSLVMAVSPHARAENKVMDITLICENSITADIHYADEQGFIDINSPDGERKIRLHKADIVDKYSIITFYDGSALAKVMFMNGSKLNHFELQIGPHGELNTCKGVR</sequence>
<name>A0AAW7ZSR0_ENTAS</name>
<organism evidence="2 3">
    <name type="scientific">Enterobacter asburiae</name>
    <dbReference type="NCBI Taxonomy" id="61645"/>
    <lineage>
        <taxon>Bacteria</taxon>
        <taxon>Pseudomonadati</taxon>
        <taxon>Pseudomonadota</taxon>
        <taxon>Gammaproteobacteria</taxon>
        <taxon>Enterobacterales</taxon>
        <taxon>Enterobacteriaceae</taxon>
        <taxon>Enterobacter</taxon>
        <taxon>Enterobacter cloacae complex</taxon>
    </lineage>
</organism>
<gene>
    <name evidence="2" type="ORF">Q5934_14185</name>
</gene>
<evidence type="ECO:0000313" key="2">
    <source>
        <dbReference type="EMBL" id="MDO7922631.1"/>
    </source>
</evidence>
<feature type="signal peptide" evidence="1">
    <location>
        <begin position="1"/>
        <end position="22"/>
    </location>
</feature>
<reference evidence="2" key="1">
    <citation type="submission" date="2023-07" db="EMBL/GenBank/DDBJ databases">
        <title>Isolates cultured from stool samples of acute diarrhea patients.</title>
        <authorList>
            <person name="Jiang S."/>
        </authorList>
    </citation>
    <scope>NUCLEOTIDE SEQUENCE</scope>
    <source>
        <strain evidence="2">L4424</strain>
    </source>
</reference>
<dbReference type="Proteomes" id="UP001176432">
    <property type="component" value="Unassembled WGS sequence"/>
</dbReference>
<comment type="caution">
    <text evidence="2">The sequence shown here is derived from an EMBL/GenBank/DDBJ whole genome shotgun (WGS) entry which is preliminary data.</text>
</comment>
<protein>
    <recommendedName>
        <fullName evidence="4">Lysozyme inhibitor</fullName>
    </recommendedName>
</protein>
<accession>A0AAW7ZSR0</accession>
<evidence type="ECO:0000313" key="3">
    <source>
        <dbReference type="Proteomes" id="UP001176432"/>
    </source>
</evidence>
<keyword evidence="1" id="KW-0732">Signal</keyword>
<proteinExistence type="predicted"/>
<feature type="chain" id="PRO_5043981411" description="Lysozyme inhibitor" evidence="1">
    <location>
        <begin position="23"/>
        <end position="114"/>
    </location>
</feature>
<evidence type="ECO:0000256" key="1">
    <source>
        <dbReference type="SAM" id="SignalP"/>
    </source>
</evidence>
<dbReference type="AlphaFoldDB" id="A0AAW7ZSR0"/>
<dbReference type="RefSeq" id="WP_061547555.1">
    <property type="nucleotide sequence ID" value="NZ_JATADE010000026.1"/>
</dbReference>
<evidence type="ECO:0008006" key="4">
    <source>
        <dbReference type="Google" id="ProtNLM"/>
    </source>
</evidence>